<evidence type="ECO:0000313" key="2">
    <source>
        <dbReference type="Proteomes" id="UP000183085"/>
    </source>
</evidence>
<dbReference type="EMBL" id="MNYI01000187">
    <property type="protein sequence ID" value="OIP38110.1"/>
    <property type="molecule type" value="Genomic_DNA"/>
</dbReference>
<organism evidence="1 2">
    <name type="scientific">Candidatus Desantisbacteria bacterium CG2_30_40_21</name>
    <dbReference type="NCBI Taxonomy" id="1817895"/>
    <lineage>
        <taxon>Bacteria</taxon>
        <taxon>Candidatus Desantisiibacteriota</taxon>
    </lineage>
</organism>
<gene>
    <name evidence="1" type="ORF">AUJ95_07170</name>
</gene>
<accession>A0A1J5E465</accession>
<sequence>MTEEYQEGFPTSGNDISSNSHYGAFSPIYSGITIHKQQYIVFKYRIIRIAVTDRKGHGLLVILA</sequence>
<proteinExistence type="predicted"/>
<protein>
    <submittedName>
        <fullName evidence="1">Uncharacterized protein</fullName>
    </submittedName>
</protein>
<dbReference type="AlphaFoldDB" id="A0A1J5E465"/>
<reference evidence="1 2" key="1">
    <citation type="journal article" date="2016" name="Environ. Microbiol.">
        <title>Genomic resolution of a cold subsurface aquifer community provides metabolic insights for novel microbes adapted to high CO concentrations.</title>
        <authorList>
            <person name="Probst A.J."/>
            <person name="Castelle C.J."/>
            <person name="Singh A."/>
            <person name="Brown C.T."/>
            <person name="Anantharaman K."/>
            <person name="Sharon I."/>
            <person name="Hug L.A."/>
            <person name="Burstein D."/>
            <person name="Emerson J.B."/>
            <person name="Thomas B.C."/>
            <person name="Banfield J.F."/>
        </authorList>
    </citation>
    <scope>NUCLEOTIDE SEQUENCE [LARGE SCALE GENOMIC DNA]</scope>
    <source>
        <strain evidence="1">CG2_30_40_21</strain>
    </source>
</reference>
<name>A0A1J5E465_9BACT</name>
<comment type="caution">
    <text evidence="1">The sequence shown here is derived from an EMBL/GenBank/DDBJ whole genome shotgun (WGS) entry which is preliminary data.</text>
</comment>
<dbReference type="Proteomes" id="UP000183085">
    <property type="component" value="Unassembled WGS sequence"/>
</dbReference>
<evidence type="ECO:0000313" key="1">
    <source>
        <dbReference type="EMBL" id="OIP38110.1"/>
    </source>
</evidence>